<evidence type="ECO:0000256" key="5">
    <source>
        <dbReference type="ARBA" id="ARBA00023002"/>
    </source>
</evidence>
<dbReference type="Proteomes" id="UP000185744">
    <property type="component" value="Unassembled WGS sequence"/>
</dbReference>
<reference evidence="11" key="1">
    <citation type="submission" date="2016-12" db="EMBL/GenBank/DDBJ databases">
        <title>Discovery of methanogenic haloarchaea.</title>
        <authorList>
            <person name="Sorokin D.Y."/>
            <person name="Makarova K.S."/>
            <person name="Abbas B."/>
            <person name="Ferrer M."/>
            <person name="Golyshin P.N."/>
        </authorList>
    </citation>
    <scope>NUCLEOTIDE SEQUENCE [LARGE SCALE GENOMIC DNA]</scope>
    <source>
        <strain evidence="11">HMET1</strain>
    </source>
</reference>
<dbReference type="InterPro" id="IPR013984">
    <property type="entry name" value="Ald_Fedxn_OxRdtase_dom2"/>
</dbReference>
<feature type="domain" description="Aldehyde ferredoxin oxidoreductase N-terminal" evidence="10">
    <location>
        <begin position="4"/>
        <end position="232"/>
    </location>
</feature>
<comment type="caution">
    <text evidence="11">The sequence shown here is derived from an EMBL/GenBank/DDBJ whole genome shotgun (WGS) entry which is preliminary data.</text>
</comment>
<organism evidence="11 12">
    <name type="scientific">Methanohalarchaeum thermophilum</name>
    <dbReference type="NCBI Taxonomy" id="1903181"/>
    <lineage>
        <taxon>Archaea</taxon>
        <taxon>Methanobacteriati</taxon>
        <taxon>Methanobacteriota</taxon>
        <taxon>Methanonatronarchaeia</taxon>
        <taxon>Methanonatronarchaeales</taxon>
        <taxon>Methanonatronarchaeaceae</taxon>
        <taxon>Candidatus Methanohalarchaeum</taxon>
    </lineage>
</organism>
<feature type="compositionally biased region" description="Basic and acidic residues" evidence="9">
    <location>
        <begin position="162"/>
        <end position="179"/>
    </location>
</feature>
<keyword evidence="7" id="KW-0411">Iron-sulfur</keyword>
<evidence type="ECO:0000313" key="11">
    <source>
        <dbReference type="EMBL" id="OKY78844.1"/>
    </source>
</evidence>
<dbReference type="InterPro" id="IPR001203">
    <property type="entry name" value="OxRdtase_Ald_Fedxn_C"/>
</dbReference>
<evidence type="ECO:0000256" key="4">
    <source>
        <dbReference type="ARBA" id="ARBA00022723"/>
    </source>
</evidence>
<dbReference type="SMART" id="SM00790">
    <property type="entry name" value="AFOR_N"/>
    <property type="match status" value="1"/>
</dbReference>
<dbReference type="AlphaFoldDB" id="A0A1Q6DWT8"/>
<evidence type="ECO:0000259" key="10">
    <source>
        <dbReference type="SMART" id="SM00790"/>
    </source>
</evidence>
<dbReference type="PANTHER" id="PTHR30038">
    <property type="entry name" value="ALDEHYDE FERREDOXIN OXIDOREDUCTASE"/>
    <property type="match status" value="1"/>
</dbReference>
<dbReference type="Gene3D" id="3.60.9.10">
    <property type="entry name" value="Aldehyde ferredoxin oxidoreductase, N-terminal domain"/>
    <property type="match status" value="1"/>
</dbReference>
<dbReference type="SUPFAM" id="SSF56228">
    <property type="entry name" value="Aldehyde ferredoxin oxidoreductase, N-terminal domain"/>
    <property type="match status" value="1"/>
</dbReference>
<evidence type="ECO:0000256" key="2">
    <source>
        <dbReference type="ARBA" id="ARBA00011032"/>
    </source>
</evidence>
<keyword evidence="12" id="KW-1185">Reference proteome</keyword>
<evidence type="ECO:0000256" key="9">
    <source>
        <dbReference type="SAM" id="MobiDB-lite"/>
    </source>
</evidence>
<dbReference type="GO" id="GO:0051539">
    <property type="term" value="F:4 iron, 4 sulfur cluster binding"/>
    <property type="evidence" value="ECO:0007669"/>
    <property type="project" value="UniProtKB-KW"/>
</dbReference>
<protein>
    <submittedName>
        <fullName evidence="11">Aldehyde:ferredoxin oxidoreductase</fullName>
    </submittedName>
</protein>
<dbReference type="SUPFAM" id="SSF48310">
    <property type="entry name" value="Aldehyde ferredoxin oxidoreductase, C-terminal domains"/>
    <property type="match status" value="1"/>
</dbReference>
<dbReference type="InParanoid" id="A0A1Q6DWT8"/>
<evidence type="ECO:0000256" key="8">
    <source>
        <dbReference type="ARBA" id="ARBA00049934"/>
    </source>
</evidence>
<dbReference type="InterPro" id="IPR036503">
    <property type="entry name" value="Ald_Fedxn_OxRdtase_N_sf"/>
</dbReference>
<evidence type="ECO:0000256" key="1">
    <source>
        <dbReference type="ARBA" id="ARBA00001966"/>
    </source>
</evidence>
<sequence length="697" mass="78405">MKGHMGKILRLDLTNLNTKEINTSEYEEFVGGHGLGSAIFFDAVKDKTISAFHPDNVITMMTSPLCGTLAPATGRIELNGISPQPYPTEWYSRSNFGGRFSAMLKYAGYDGIVIEGKADKPTWINIVNEDVEFKDAESLWGLDAWETQEEIWTDVSGNSTSVDEREWYQTERGRDEGRTTQKPAVATIGAAGENKTRSGAIIHDAGNGAGNAAFGSVWGSKNLKAISVLGTKSVEVANPSALLKSREWAEDNYNNQESDPKPNWGSGVGAFGGVPGAEGFGNIAEEQVRPQGCVSCHRCTRKRTESGHGNESGCVDFLFYDVHDEQKHGGPTKETAKAGDLSQRYGINVYFLEEGINYLKHLHERGILGEGKEIEASLPWDELGNASFAKELIYKVSNKEGIGEDLAMGLPRAAKKWGRLEQDLNSGLLGLQYWGYPQHYDARTEVEWGYGSILGERDINEHDFNWVVYWQVSLAKLFGRNPPVKAEKLAKIIKDKTIPYNAVPNYSNEGIYSKNMAKLVAWHRHYTRFWKQSLQYCDWAYADFLNPYGPETRGITPEGETRFFNAVTGKDISFKEGMEIGRKIWNLDRSIWALQGRHRDQEEFAGYTYDVASWGPEISPHANYEVPYYMPVKEDGEWKYKNVASRSLDKEKFNEWKTKFYELEGWNTETGRPKRETLENLGLGKVADELEQKNKIE</sequence>
<evidence type="ECO:0000256" key="7">
    <source>
        <dbReference type="ARBA" id="ARBA00023014"/>
    </source>
</evidence>
<keyword evidence="3" id="KW-0004">4Fe-4S</keyword>
<dbReference type="InterPro" id="IPR036021">
    <property type="entry name" value="Tungsten_al_ferr_oxy-like_C"/>
</dbReference>
<keyword evidence="4" id="KW-0479">Metal-binding</keyword>
<evidence type="ECO:0000256" key="3">
    <source>
        <dbReference type="ARBA" id="ARBA00022485"/>
    </source>
</evidence>
<dbReference type="EMBL" id="MSDW01000001">
    <property type="protein sequence ID" value="OKY78844.1"/>
    <property type="molecule type" value="Genomic_DNA"/>
</dbReference>
<keyword evidence="6" id="KW-0408">Iron</keyword>
<comment type="cofactor">
    <cofactor evidence="8">
        <name>tungstopterin</name>
        <dbReference type="ChEBI" id="CHEBI:30402"/>
    </cofactor>
</comment>
<dbReference type="InterPro" id="IPR013983">
    <property type="entry name" value="Ald_Fedxn_OxRdtase_N"/>
</dbReference>
<dbReference type="InterPro" id="IPR013985">
    <property type="entry name" value="Ald_Fedxn_OxRdtase_dom3"/>
</dbReference>
<dbReference type="InterPro" id="IPR051919">
    <property type="entry name" value="W-dependent_AOR"/>
</dbReference>
<gene>
    <name evidence="11" type="ORF">BTN85_1347</name>
</gene>
<dbReference type="STRING" id="1903181.BTN85_1347"/>
<name>A0A1Q6DWT8_METT1</name>
<dbReference type="PANTHER" id="PTHR30038:SF0">
    <property type="entry name" value="TUNGSTEN-CONTAINING ALDEHYDE FERREDOXIN OXIDOREDUCTASE"/>
    <property type="match status" value="1"/>
</dbReference>
<dbReference type="Gene3D" id="1.10.569.10">
    <property type="entry name" value="Aldehyde Ferredoxin Oxidoreductase Protein, subunit A, domain 2"/>
    <property type="match status" value="1"/>
</dbReference>
<evidence type="ECO:0000313" key="12">
    <source>
        <dbReference type="Proteomes" id="UP000185744"/>
    </source>
</evidence>
<dbReference type="GO" id="GO:0016625">
    <property type="term" value="F:oxidoreductase activity, acting on the aldehyde or oxo group of donors, iron-sulfur protein as acceptor"/>
    <property type="evidence" value="ECO:0007669"/>
    <property type="project" value="InterPro"/>
</dbReference>
<dbReference type="Pfam" id="PF02730">
    <property type="entry name" value="AFOR_N"/>
    <property type="match status" value="1"/>
</dbReference>
<comment type="cofactor">
    <cofactor evidence="1">
        <name>[4Fe-4S] cluster</name>
        <dbReference type="ChEBI" id="CHEBI:49883"/>
    </cofactor>
</comment>
<dbReference type="GO" id="GO:0009055">
    <property type="term" value="F:electron transfer activity"/>
    <property type="evidence" value="ECO:0007669"/>
    <property type="project" value="InterPro"/>
</dbReference>
<dbReference type="GO" id="GO:0046872">
    <property type="term" value="F:metal ion binding"/>
    <property type="evidence" value="ECO:0007669"/>
    <property type="project" value="UniProtKB-KW"/>
</dbReference>
<dbReference type="Gene3D" id="1.10.599.10">
    <property type="entry name" value="Aldehyde Ferredoxin Oxidoreductase Protein, subunit A, domain 3"/>
    <property type="match status" value="1"/>
</dbReference>
<feature type="region of interest" description="Disordered" evidence="9">
    <location>
        <begin position="162"/>
        <end position="184"/>
    </location>
</feature>
<accession>A0A1Q6DWT8</accession>
<evidence type="ECO:0000256" key="6">
    <source>
        <dbReference type="ARBA" id="ARBA00023004"/>
    </source>
</evidence>
<dbReference type="Pfam" id="PF01314">
    <property type="entry name" value="AFOR_C"/>
    <property type="match status" value="1"/>
</dbReference>
<keyword evidence="5" id="KW-0560">Oxidoreductase</keyword>
<comment type="similarity">
    <text evidence="2">Belongs to the AOR/FOR family.</text>
</comment>
<proteinExistence type="inferred from homology"/>